<dbReference type="Proteomes" id="UP001341840">
    <property type="component" value="Unassembled WGS sequence"/>
</dbReference>
<feature type="compositionally biased region" description="Basic and acidic residues" evidence="1">
    <location>
        <begin position="44"/>
        <end position="54"/>
    </location>
</feature>
<evidence type="ECO:0000313" key="3">
    <source>
        <dbReference type="Proteomes" id="UP001341840"/>
    </source>
</evidence>
<feature type="non-terminal residue" evidence="2">
    <location>
        <position position="1"/>
    </location>
</feature>
<organism evidence="2 3">
    <name type="scientific">Stylosanthes scabra</name>
    <dbReference type="NCBI Taxonomy" id="79078"/>
    <lineage>
        <taxon>Eukaryota</taxon>
        <taxon>Viridiplantae</taxon>
        <taxon>Streptophyta</taxon>
        <taxon>Embryophyta</taxon>
        <taxon>Tracheophyta</taxon>
        <taxon>Spermatophyta</taxon>
        <taxon>Magnoliopsida</taxon>
        <taxon>eudicotyledons</taxon>
        <taxon>Gunneridae</taxon>
        <taxon>Pentapetalae</taxon>
        <taxon>rosids</taxon>
        <taxon>fabids</taxon>
        <taxon>Fabales</taxon>
        <taxon>Fabaceae</taxon>
        <taxon>Papilionoideae</taxon>
        <taxon>50 kb inversion clade</taxon>
        <taxon>dalbergioids sensu lato</taxon>
        <taxon>Dalbergieae</taxon>
        <taxon>Pterocarpus clade</taxon>
        <taxon>Stylosanthes</taxon>
    </lineage>
</organism>
<protein>
    <submittedName>
        <fullName evidence="2">Uncharacterized protein</fullName>
    </submittedName>
</protein>
<feature type="region of interest" description="Disordered" evidence="1">
    <location>
        <begin position="101"/>
        <end position="121"/>
    </location>
</feature>
<feature type="compositionally biased region" description="Acidic residues" evidence="1">
    <location>
        <begin position="68"/>
        <end position="77"/>
    </location>
</feature>
<accession>A0ABU6WTS9</accession>
<gene>
    <name evidence="2" type="ORF">PIB30_079086</name>
</gene>
<comment type="caution">
    <text evidence="2">The sequence shown here is derived from an EMBL/GenBank/DDBJ whole genome shotgun (WGS) entry which is preliminary data.</text>
</comment>
<evidence type="ECO:0000313" key="2">
    <source>
        <dbReference type="EMBL" id="MED6187715.1"/>
    </source>
</evidence>
<feature type="region of interest" description="Disordered" evidence="1">
    <location>
        <begin position="39"/>
        <end position="84"/>
    </location>
</feature>
<sequence length="121" mass="13270">NSEPVARATAGRPSRRSQRIATIGRTFFQEVEKEEVIALSSDSEPEKIKEVKECPEEDPAEAPQGVGIEEEDPEEAAEQGAHDEDNITAFWASMNFSSESNIGNDYWRNAEPAANSARGCT</sequence>
<reference evidence="2 3" key="1">
    <citation type="journal article" date="2023" name="Plants (Basel)">
        <title>Bridging the Gap: Combining Genomics and Transcriptomics Approaches to Understand Stylosanthes scabra, an Orphan Legume from the Brazilian Caatinga.</title>
        <authorList>
            <person name="Ferreira-Neto J.R.C."/>
            <person name="da Silva M.D."/>
            <person name="Binneck E."/>
            <person name="de Melo N.F."/>
            <person name="da Silva R.H."/>
            <person name="de Melo A.L.T.M."/>
            <person name="Pandolfi V."/>
            <person name="Bustamante F.O."/>
            <person name="Brasileiro-Vidal A.C."/>
            <person name="Benko-Iseppon A.M."/>
        </authorList>
    </citation>
    <scope>NUCLEOTIDE SEQUENCE [LARGE SCALE GENOMIC DNA]</scope>
    <source>
        <tissue evidence="2">Leaves</tissue>
    </source>
</reference>
<feature type="region of interest" description="Disordered" evidence="1">
    <location>
        <begin position="1"/>
        <end position="21"/>
    </location>
</feature>
<name>A0ABU6WTS9_9FABA</name>
<evidence type="ECO:0000256" key="1">
    <source>
        <dbReference type="SAM" id="MobiDB-lite"/>
    </source>
</evidence>
<keyword evidence="3" id="KW-1185">Reference proteome</keyword>
<proteinExistence type="predicted"/>
<dbReference type="EMBL" id="JASCZI010182353">
    <property type="protein sequence ID" value="MED6187715.1"/>
    <property type="molecule type" value="Genomic_DNA"/>
</dbReference>